<comment type="subcellular location">
    <subcellularLocation>
        <location evidence="1">Membrane</location>
        <topology evidence="1">Multi-pass membrane protein</topology>
    </subcellularLocation>
</comment>
<protein>
    <submittedName>
        <fullName evidence="10">Na-K-Cl cotransporter</fullName>
    </submittedName>
</protein>
<feature type="transmembrane region" description="Helical" evidence="7">
    <location>
        <begin position="133"/>
        <end position="152"/>
    </location>
</feature>
<dbReference type="RefSeq" id="WP_193907672.1">
    <property type="nucleotide sequence ID" value="NZ_JADEXG010000027.1"/>
</dbReference>
<feature type="domain" description="SLC12A transporter C-terminal" evidence="9">
    <location>
        <begin position="480"/>
        <end position="592"/>
    </location>
</feature>
<keyword evidence="4 7" id="KW-0812">Transmembrane</keyword>
<comment type="similarity">
    <text evidence="2">Belongs to the SLC12A transporter family.</text>
</comment>
<dbReference type="AlphaFoldDB" id="A0A8J7AN94"/>
<dbReference type="Proteomes" id="UP000636505">
    <property type="component" value="Unassembled WGS sequence"/>
</dbReference>
<organism evidence="10 11">
    <name type="scientific">Vasconcelosia minhoensis LEGE 07310</name>
    <dbReference type="NCBI Taxonomy" id="915328"/>
    <lineage>
        <taxon>Bacteria</taxon>
        <taxon>Bacillati</taxon>
        <taxon>Cyanobacteriota</taxon>
        <taxon>Cyanophyceae</taxon>
        <taxon>Nodosilineales</taxon>
        <taxon>Cymatolegaceae</taxon>
        <taxon>Vasconcelosia</taxon>
        <taxon>Vasconcelosia minhoensis</taxon>
    </lineage>
</organism>
<keyword evidence="6 7" id="KW-0472">Membrane</keyword>
<feature type="transmembrane region" description="Helical" evidence="7">
    <location>
        <begin position="273"/>
        <end position="298"/>
    </location>
</feature>
<proteinExistence type="inferred from homology"/>
<evidence type="ECO:0000256" key="3">
    <source>
        <dbReference type="ARBA" id="ARBA00022448"/>
    </source>
</evidence>
<dbReference type="Pfam" id="PF03522">
    <property type="entry name" value="SLC12"/>
    <property type="match status" value="1"/>
</dbReference>
<feature type="transmembrane region" description="Helical" evidence="7">
    <location>
        <begin position="164"/>
        <end position="183"/>
    </location>
</feature>
<keyword evidence="11" id="KW-1185">Reference proteome</keyword>
<keyword evidence="5 7" id="KW-1133">Transmembrane helix</keyword>
<feature type="domain" description="Amino acid permease/ SLC12A" evidence="8">
    <location>
        <begin position="28"/>
        <end position="436"/>
    </location>
</feature>
<dbReference type="GO" id="GO:0016020">
    <property type="term" value="C:membrane"/>
    <property type="evidence" value="ECO:0007669"/>
    <property type="project" value="UniProtKB-SubCell"/>
</dbReference>
<dbReference type="PANTHER" id="PTHR11827:SF72">
    <property type="entry name" value="GH08340P"/>
    <property type="match status" value="1"/>
</dbReference>
<evidence type="ECO:0000313" key="10">
    <source>
        <dbReference type="EMBL" id="MBE9078150.1"/>
    </source>
</evidence>
<evidence type="ECO:0000256" key="1">
    <source>
        <dbReference type="ARBA" id="ARBA00004141"/>
    </source>
</evidence>
<evidence type="ECO:0000256" key="2">
    <source>
        <dbReference type="ARBA" id="ARBA00010593"/>
    </source>
</evidence>
<gene>
    <name evidence="10" type="ORF">IQ241_12755</name>
</gene>
<feature type="transmembrane region" description="Helical" evidence="7">
    <location>
        <begin position="21"/>
        <end position="42"/>
    </location>
</feature>
<evidence type="ECO:0000256" key="5">
    <source>
        <dbReference type="ARBA" id="ARBA00022989"/>
    </source>
</evidence>
<dbReference type="Gene3D" id="1.20.1740.10">
    <property type="entry name" value="Amino acid/polyamine transporter I"/>
    <property type="match status" value="1"/>
</dbReference>
<dbReference type="PANTHER" id="PTHR11827">
    <property type="entry name" value="SOLUTE CARRIER FAMILY 12, CATION COTRANSPORTERS"/>
    <property type="match status" value="1"/>
</dbReference>
<feature type="transmembrane region" description="Helical" evidence="7">
    <location>
        <begin position="233"/>
        <end position="253"/>
    </location>
</feature>
<evidence type="ECO:0000259" key="8">
    <source>
        <dbReference type="Pfam" id="PF00324"/>
    </source>
</evidence>
<comment type="caution">
    <text evidence="10">The sequence shown here is derived from an EMBL/GenBank/DDBJ whole genome shotgun (WGS) entry which is preliminary data.</text>
</comment>
<name>A0A8J7AN94_9CYAN</name>
<feature type="transmembrane region" description="Helical" evidence="7">
    <location>
        <begin position="198"/>
        <end position="221"/>
    </location>
</feature>
<dbReference type="InterPro" id="IPR004841">
    <property type="entry name" value="AA-permease/SLC12A_dom"/>
</dbReference>
<evidence type="ECO:0000256" key="6">
    <source>
        <dbReference type="ARBA" id="ARBA00023136"/>
    </source>
</evidence>
<evidence type="ECO:0000256" key="4">
    <source>
        <dbReference type="ARBA" id="ARBA00022692"/>
    </source>
</evidence>
<feature type="transmembrane region" description="Helical" evidence="7">
    <location>
        <begin position="387"/>
        <end position="406"/>
    </location>
</feature>
<dbReference type="InterPro" id="IPR018491">
    <property type="entry name" value="SLC12_C"/>
</dbReference>
<evidence type="ECO:0000313" key="11">
    <source>
        <dbReference type="Proteomes" id="UP000636505"/>
    </source>
</evidence>
<feature type="transmembrane region" description="Helical" evidence="7">
    <location>
        <begin position="354"/>
        <end position="375"/>
    </location>
</feature>
<dbReference type="FunFam" id="1.20.1740.10:FF:000013">
    <property type="entry name" value="Solute carrier family 12 member"/>
    <property type="match status" value="1"/>
</dbReference>
<dbReference type="Pfam" id="PF00324">
    <property type="entry name" value="AA_permease"/>
    <property type="match status" value="1"/>
</dbReference>
<feature type="transmembrane region" description="Helical" evidence="7">
    <location>
        <begin position="54"/>
        <end position="75"/>
    </location>
</feature>
<dbReference type="EMBL" id="JADEXG010000027">
    <property type="protein sequence ID" value="MBE9078150.1"/>
    <property type="molecule type" value="Genomic_DNA"/>
</dbReference>
<feature type="transmembrane region" description="Helical" evidence="7">
    <location>
        <begin position="330"/>
        <end position="348"/>
    </location>
</feature>
<evidence type="ECO:0000259" key="9">
    <source>
        <dbReference type="Pfam" id="PF03522"/>
    </source>
</evidence>
<dbReference type="InterPro" id="IPR004842">
    <property type="entry name" value="SLC12A_fam"/>
</dbReference>
<reference evidence="10" key="1">
    <citation type="submission" date="2020-10" db="EMBL/GenBank/DDBJ databases">
        <authorList>
            <person name="Castelo-Branco R."/>
            <person name="Eusebio N."/>
            <person name="Adriana R."/>
            <person name="Vieira A."/>
            <person name="Brugerolle De Fraissinette N."/>
            <person name="Rezende De Castro R."/>
            <person name="Schneider M.P."/>
            <person name="Vasconcelos V."/>
            <person name="Leao P.N."/>
        </authorList>
    </citation>
    <scope>NUCLEOTIDE SEQUENCE</scope>
    <source>
        <strain evidence="10">LEGE 07310</strain>
    </source>
</reference>
<accession>A0A8J7AN94</accession>
<evidence type="ECO:0000256" key="7">
    <source>
        <dbReference type="SAM" id="Phobius"/>
    </source>
</evidence>
<dbReference type="GO" id="GO:0015377">
    <property type="term" value="F:chloride:monoatomic cation symporter activity"/>
    <property type="evidence" value="ECO:0007669"/>
    <property type="project" value="InterPro"/>
</dbReference>
<sequence length="737" mass="79252">MTKLGSSPPPAAASSSDSPGLSTFGGVYTPSVLTILGVIMYLRFGWVVGNVGLVNTLIIVTLSTSITFLTGLSIAEIATDREVKAGGAYYMISRSLGLEVGGAVGIPLYIAQTLSIALYVIGFAESLAITFPALNQTLVGLITAIIVAGVALKSADFAIRIQYFIMAAIALSLLSLALGHPVAPLSAADLPTELPAEASFWTVFAVFFPAVTGIMSGVALSGDLKQPSRAIPVGTLAAIATGYVIYMAIPLLLVRWADSETLLTDPLVMQRMALWGGAILLGVWGATLSSALGSILGAPRVLQALARDRVLPGALRGLGTGSGPADEPRLGTLVTLMIVLVAVFFGNLNLLAPILTMFFLTTYLVLNIAAGLENFLNSPSFRPTFRVPWVLSFLGAIGCIVVMFLINQLATLLAALIVIGVFVWLKEQALQSTWGDVRRGVWLALVRQGILGLGQAPQADTRNWRPHMLVMSGIPTRRWPMIEFAAALTHNRGLVTVASILPAGARSIEQQLKSEGVIRSYMAERGVQGLVRLVMAADTFEGAEQFVTHYGLGPLVPNTVMLGHSQQAETQQRYCQMVEAFHRAHRNVLIFRENPERGFGQRRRIDLWIRHLPTDGALMMILAYLLQTSMAWNRAEICLKLSVPNQAAAVPALDNLANLLTQLRVKATPAAIVEHTESFETTLQRESQAADLVFLGLNQPGESFTQSFIRQQVKDDQLPTLVYVLAANNFAFLDVLT</sequence>
<feature type="transmembrane region" description="Helical" evidence="7">
    <location>
        <begin position="96"/>
        <end position="121"/>
    </location>
</feature>
<keyword evidence="3" id="KW-0813">Transport</keyword>